<evidence type="ECO:0000259" key="5">
    <source>
        <dbReference type="Pfam" id="PF01979"/>
    </source>
</evidence>
<dbReference type="EC" id="3.4.19.-" evidence="1"/>
<dbReference type="AlphaFoldDB" id="A0A172T3E2"/>
<keyword evidence="1" id="KW-0645">Protease</keyword>
<feature type="binding site" evidence="4">
    <location>
        <position position="224"/>
    </location>
    <ligand>
        <name>Zn(2+)</name>
        <dbReference type="ChEBI" id="CHEBI:29105"/>
        <label>2</label>
        <note>catalytic</note>
    </ligand>
</feature>
<dbReference type="GO" id="GO:0008798">
    <property type="term" value="F:beta-aspartyl-peptidase activity"/>
    <property type="evidence" value="ECO:0007669"/>
    <property type="project" value="InterPro"/>
</dbReference>
<feature type="binding site" evidence="4">
    <location>
        <position position="195"/>
    </location>
    <ligand>
        <name>Zn(2+)</name>
        <dbReference type="ChEBI" id="CHEBI:29105"/>
        <label>2</label>
        <note>catalytic</note>
    </ligand>
</feature>
<dbReference type="PATRIC" id="fig|93466.3.peg.1167"/>
<feature type="domain" description="Amidohydrolase-related" evidence="5">
    <location>
        <begin position="53"/>
        <end position="372"/>
    </location>
</feature>
<feature type="active site" description="Proton acceptor" evidence="2">
    <location>
        <position position="285"/>
    </location>
</feature>
<dbReference type="PANTHER" id="PTHR11647:SF1">
    <property type="entry name" value="COLLAPSIN RESPONSE MEDIATOR PROTEIN"/>
    <property type="match status" value="1"/>
</dbReference>
<dbReference type="InterPro" id="IPR010229">
    <property type="entry name" value="Pept_M38_dipep"/>
</dbReference>
<dbReference type="NCBIfam" id="TIGR01975">
    <property type="entry name" value="isoAsp_dipep"/>
    <property type="match status" value="1"/>
</dbReference>
<dbReference type="SUPFAM" id="SSF51338">
    <property type="entry name" value="Composite domain of metallo-dependent hydrolases"/>
    <property type="match status" value="1"/>
</dbReference>
<feature type="binding site" evidence="3">
    <location>
        <position position="163"/>
    </location>
    <ligand>
        <name>substrate</name>
    </ligand>
</feature>
<dbReference type="InterPro" id="IPR050378">
    <property type="entry name" value="Metallo-dep_Hydrolases_sf"/>
</dbReference>
<feature type="binding site" evidence="4">
    <location>
        <position position="63"/>
    </location>
    <ligand>
        <name>Zn(2+)</name>
        <dbReference type="ChEBI" id="CHEBI:29105"/>
        <label>1</label>
        <note>catalytic</note>
    </ligand>
</feature>
<dbReference type="GO" id="GO:0046872">
    <property type="term" value="F:metal ion binding"/>
    <property type="evidence" value="ECO:0007669"/>
    <property type="project" value="UniProtKB-KW"/>
</dbReference>
<dbReference type="GO" id="GO:0008237">
    <property type="term" value="F:metallopeptidase activity"/>
    <property type="evidence" value="ECO:0007669"/>
    <property type="project" value="UniProtKB-KW"/>
</dbReference>
<feature type="binding site" evidence="3">
    <location>
        <position position="99"/>
    </location>
    <ligand>
        <name>substrate</name>
    </ligand>
</feature>
<dbReference type="PANTHER" id="PTHR11647">
    <property type="entry name" value="HYDRANTOINASE/DIHYDROPYRIMIDINASE FAMILY MEMBER"/>
    <property type="match status" value="1"/>
</dbReference>
<dbReference type="KEGG" id="fng:JM64_05510"/>
<keyword evidence="1" id="KW-0482">Metalloprotease</keyword>
<feature type="binding site" evidence="4">
    <location>
        <position position="61"/>
    </location>
    <ligand>
        <name>Zn(2+)</name>
        <dbReference type="ChEBI" id="CHEBI:29105"/>
        <label>1</label>
        <note>catalytic</note>
    </ligand>
</feature>
<keyword evidence="1 4" id="KW-0479">Metal-binding</keyword>
<sequence length="387" mass="42595">MVRVIKNAKIFAPKYVGKLDVIFHNRIIHISKDVNPFFVPFEIEIYDASGLLLLPGLIDPHVHITGGGGEGGFETRTPELKISECIKNGITTVIGCLGTDGVTRSLENLYAKAKALENEGLNIFIYTGSYRLPPVTFTGSVIKDIVLIDKVIGVGEIAISDHRSSQPTFEEILRVVADARVGGMISGKPGTVNFHVGAGKRGIDYLFEIIQNTEIPIQHLYPTHMSRNKWLFEHGLEFAMRGGMIDLTALQPKNDESSKSEFNTIDAILKAYENNLLENITISSDGQGSLPKFDEMGNFVGLSVGSVSSVWHTIRKVVENGLPLEEAIKVSTTNPAKVFKLNKGRIEKGYDADFVLVNEETLEIVSVVSKGEFLMKDGVLKNLNFEF</sequence>
<dbReference type="Pfam" id="PF01979">
    <property type="entry name" value="Amidohydro_1"/>
    <property type="match status" value="1"/>
</dbReference>
<protein>
    <recommendedName>
        <fullName evidence="1">Isoaspartyl dipeptidase</fullName>
        <ecNumber evidence="1">3.4.19.-</ecNumber>
    </recommendedName>
</protein>
<feature type="binding site" evidence="3">
    <location>
        <begin position="68"/>
        <end position="70"/>
    </location>
    <ligand>
        <name>substrate</name>
    </ligand>
</feature>
<dbReference type="GO" id="GO:0016810">
    <property type="term" value="F:hydrolase activity, acting on carbon-nitrogen (but not peptide) bonds"/>
    <property type="evidence" value="ECO:0007669"/>
    <property type="project" value="InterPro"/>
</dbReference>
<comment type="PTM">
    <text evidence="1">Carboxylation allows a single lysine to coordinate two zinc ions.</text>
</comment>
<accession>A0A172T3E2</accession>
<comment type="similarity">
    <text evidence="1">Belongs to the peptidase M38 family.</text>
</comment>
<evidence type="ECO:0000313" key="7">
    <source>
        <dbReference type="Proteomes" id="UP000077096"/>
    </source>
</evidence>
<dbReference type="Proteomes" id="UP000077096">
    <property type="component" value="Chromosome"/>
</dbReference>
<dbReference type="SUPFAM" id="SSF51556">
    <property type="entry name" value="Metallo-dependent hydrolases"/>
    <property type="match status" value="1"/>
</dbReference>
<evidence type="ECO:0000313" key="6">
    <source>
        <dbReference type="EMBL" id="ANE41481.1"/>
    </source>
</evidence>
<evidence type="ECO:0000256" key="1">
    <source>
        <dbReference type="PIRNR" id="PIRNR001238"/>
    </source>
</evidence>
<feature type="binding site" evidence="4">
    <location>
        <position position="285"/>
    </location>
    <ligand>
        <name>Zn(2+)</name>
        <dbReference type="ChEBI" id="CHEBI:29105"/>
        <label>1</label>
        <note>catalytic</note>
    </ligand>
</feature>
<name>A0A172T3E2_FERPE</name>
<proteinExistence type="inferred from homology"/>
<feature type="binding site" evidence="3">
    <location>
        <position position="130"/>
    </location>
    <ligand>
        <name>substrate</name>
    </ligand>
</feature>
<keyword evidence="1 4" id="KW-0862">Zinc</keyword>
<organism evidence="6 7">
    <name type="scientific">Fervidobacterium pennivorans</name>
    <dbReference type="NCBI Taxonomy" id="93466"/>
    <lineage>
        <taxon>Bacteria</taxon>
        <taxon>Thermotogati</taxon>
        <taxon>Thermotogota</taxon>
        <taxon>Thermotogae</taxon>
        <taxon>Thermotogales</taxon>
        <taxon>Fervidobacteriaceae</taxon>
        <taxon>Fervidobacterium</taxon>
    </lineage>
</organism>
<dbReference type="GO" id="GO:0005737">
    <property type="term" value="C:cytoplasm"/>
    <property type="evidence" value="ECO:0007669"/>
    <property type="project" value="UniProtKB-SubCell"/>
</dbReference>
<gene>
    <name evidence="6" type="ORF">JM64_05510</name>
</gene>
<keyword evidence="1 6" id="KW-0378">Hydrolase</keyword>
<comment type="subcellular location">
    <subcellularLocation>
        <location evidence="1">Cytoplasm</location>
    </subcellularLocation>
</comment>
<dbReference type="OrthoDB" id="9775607at2"/>
<comment type="function">
    <text evidence="1">Catalyzes the hydrolytic cleavage of a subset of L-isoaspartyl (L-beta-aspartyl) dipeptides. Used to degrade proteins damaged by L-isoaspartyl residues formation.</text>
</comment>
<dbReference type="PIRSF" id="PIRSF001238">
    <property type="entry name" value="IadA"/>
    <property type="match status" value="1"/>
</dbReference>
<dbReference type="Gene3D" id="2.30.40.10">
    <property type="entry name" value="Urease, subunit C, domain 1"/>
    <property type="match status" value="1"/>
</dbReference>
<dbReference type="EMBL" id="CP011393">
    <property type="protein sequence ID" value="ANE41481.1"/>
    <property type="molecule type" value="Genomic_DNA"/>
</dbReference>
<reference evidence="6 7" key="1">
    <citation type="submission" date="2014-08" db="EMBL/GenBank/DDBJ databases">
        <title>Fervidobacterium pennivorans DYC genome.</title>
        <authorList>
            <person name="Wushke S."/>
        </authorList>
    </citation>
    <scope>NUCLEOTIDE SEQUENCE [LARGE SCALE GENOMIC DNA]</scope>
    <source>
        <strain evidence="6 7">DYC</strain>
    </source>
</reference>
<comment type="cofactor">
    <cofactor evidence="1 4">
        <name>Zn(2+)</name>
        <dbReference type="ChEBI" id="CHEBI:29105"/>
    </cofactor>
    <text evidence="1 4">Binds 2 Zn(2+) ions per subunit.</text>
</comment>
<dbReference type="InterPro" id="IPR032466">
    <property type="entry name" value="Metal_Hydrolase"/>
</dbReference>
<evidence type="ECO:0000256" key="4">
    <source>
        <dbReference type="PIRSR" id="PIRSR001238-3"/>
    </source>
</evidence>
<dbReference type="InterPro" id="IPR006680">
    <property type="entry name" value="Amidohydro-rel"/>
</dbReference>
<feature type="binding site" evidence="3">
    <location>
        <position position="289"/>
    </location>
    <ligand>
        <name>substrate</name>
    </ligand>
</feature>
<dbReference type="GO" id="GO:0006508">
    <property type="term" value="P:proteolysis"/>
    <property type="evidence" value="ECO:0007669"/>
    <property type="project" value="UniProtKB-KW"/>
</dbReference>
<dbReference type="InterPro" id="IPR011059">
    <property type="entry name" value="Metal-dep_hydrolase_composite"/>
</dbReference>
<evidence type="ECO:0000256" key="2">
    <source>
        <dbReference type="PIRSR" id="PIRSR001238-1"/>
    </source>
</evidence>
<feature type="binding site" evidence="3">
    <location>
        <position position="227"/>
    </location>
    <ligand>
        <name>substrate</name>
    </ligand>
</feature>
<dbReference type="Gene3D" id="3.20.20.140">
    <property type="entry name" value="Metal-dependent hydrolases"/>
    <property type="match status" value="1"/>
</dbReference>
<evidence type="ECO:0000256" key="3">
    <source>
        <dbReference type="PIRSR" id="PIRSR001238-2"/>
    </source>
</evidence>